<dbReference type="EMBL" id="JAZDUA010000983">
    <property type="protein sequence ID" value="KAK7788654.1"/>
    <property type="molecule type" value="Genomic_DNA"/>
</dbReference>
<reference evidence="2 3" key="1">
    <citation type="submission" date="2024-03" db="EMBL/GenBank/DDBJ databases">
        <title>The genome assembly and annotation of the cricket Gryllus longicercus Weissman &amp; Gray.</title>
        <authorList>
            <person name="Szrajer S."/>
            <person name="Gray D."/>
            <person name="Ylla G."/>
        </authorList>
    </citation>
    <scope>NUCLEOTIDE SEQUENCE [LARGE SCALE GENOMIC DNA]</scope>
    <source>
        <strain evidence="2">DAG 2021-001</strain>
        <tissue evidence="2">Whole body minus gut</tissue>
    </source>
</reference>
<dbReference type="Proteomes" id="UP001378592">
    <property type="component" value="Unassembled WGS sequence"/>
</dbReference>
<dbReference type="PANTHER" id="PTHR13538:SF4">
    <property type="entry name" value="N-ALPHA-ACETYLTRANSFERASE 80"/>
    <property type="match status" value="1"/>
</dbReference>
<keyword evidence="3" id="KW-1185">Reference proteome</keyword>
<organism evidence="2 3">
    <name type="scientific">Gryllus longicercus</name>
    <dbReference type="NCBI Taxonomy" id="2509291"/>
    <lineage>
        <taxon>Eukaryota</taxon>
        <taxon>Metazoa</taxon>
        <taxon>Ecdysozoa</taxon>
        <taxon>Arthropoda</taxon>
        <taxon>Hexapoda</taxon>
        <taxon>Insecta</taxon>
        <taxon>Pterygota</taxon>
        <taxon>Neoptera</taxon>
        <taxon>Polyneoptera</taxon>
        <taxon>Orthoptera</taxon>
        <taxon>Ensifera</taxon>
        <taxon>Gryllidea</taxon>
        <taxon>Grylloidea</taxon>
        <taxon>Gryllidae</taxon>
        <taxon>Gryllinae</taxon>
        <taxon>Gryllus</taxon>
    </lineage>
</organism>
<dbReference type="PROSITE" id="PS51186">
    <property type="entry name" value="GNAT"/>
    <property type="match status" value="1"/>
</dbReference>
<dbReference type="Gene3D" id="3.40.630.30">
    <property type="match status" value="1"/>
</dbReference>
<dbReference type="Pfam" id="PF00583">
    <property type="entry name" value="Acetyltransf_1"/>
    <property type="match status" value="1"/>
</dbReference>
<gene>
    <name evidence="2" type="ORF">R5R35_013080</name>
</gene>
<evidence type="ECO:0000313" key="3">
    <source>
        <dbReference type="Proteomes" id="UP001378592"/>
    </source>
</evidence>
<dbReference type="CDD" id="cd04301">
    <property type="entry name" value="NAT_SF"/>
    <property type="match status" value="1"/>
</dbReference>
<comment type="caution">
    <text evidence="2">The sequence shown here is derived from an EMBL/GenBank/DDBJ whole genome shotgun (WGS) entry which is preliminary data.</text>
</comment>
<dbReference type="SUPFAM" id="SSF55729">
    <property type="entry name" value="Acyl-CoA N-acyltransferases (Nat)"/>
    <property type="match status" value="1"/>
</dbReference>
<proteinExistence type="predicted"/>
<dbReference type="InterPro" id="IPR000182">
    <property type="entry name" value="GNAT_dom"/>
</dbReference>
<name>A0AAN9V3I4_9ORTH</name>
<evidence type="ECO:0000313" key="2">
    <source>
        <dbReference type="EMBL" id="KAK7788654.1"/>
    </source>
</evidence>
<dbReference type="GO" id="GO:0008080">
    <property type="term" value="F:N-acetyltransferase activity"/>
    <property type="evidence" value="ECO:0007669"/>
    <property type="project" value="InterPro"/>
</dbReference>
<dbReference type="InterPro" id="IPR016181">
    <property type="entry name" value="Acyl_CoA_acyltransferase"/>
</dbReference>
<accession>A0AAN9V3I4</accession>
<dbReference type="AlphaFoldDB" id="A0AAN9V3I4"/>
<dbReference type="InterPro" id="IPR039840">
    <property type="entry name" value="NAA80"/>
</dbReference>
<dbReference type="GO" id="GO:0005737">
    <property type="term" value="C:cytoplasm"/>
    <property type="evidence" value="ECO:0007669"/>
    <property type="project" value="TreeGrafter"/>
</dbReference>
<feature type="domain" description="N-acetyltransferase" evidence="1">
    <location>
        <begin position="17"/>
        <end position="158"/>
    </location>
</feature>
<sequence length="229" mass="25369">MLEATERGKDFVKTMHVVLIHNHPSLLDECCDLINMEWPRSKTARMRTLKMSCDTLPTCLALVAESKVLGHSKVSAIGSMPGACIVESVVIHPDYRGKGLGRLIMSETEKYAASQGINTAYLSTIDQQDFYKKLGYSECAPVSIYGCSGLYSNGKTETCVGNIKKEPFTMERIPLSRTISDCSAVPSTIPPPPPLPPPIKRPEGKDLKTHFKILNRKTYFKKILVHIAE</sequence>
<dbReference type="PANTHER" id="PTHR13538">
    <property type="entry name" value="N-ACETYLTRANSFERASE 6"/>
    <property type="match status" value="1"/>
</dbReference>
<dbReference type="GO" id="GO:1905502">
    <property type="term" value="F:acetyl-CoA binding"/>
    <property type="evidence" value="ECO:0007669"/>
    <property type="project" value="TreeGrafter"/>
</dbReference>
<evidence type="ECO:0000259" key="1">
    <source>
        <dbReference type="PROSITE" id="PS51186"/>
    </source>
</evidence>
<protein>
    <recommendedName>
        <fullName evidence="1">N-acetyltransferase domain-containing protein</fullName>
    </recommendedName>
</protein>